<keyword evidence="3" id="KW-1185">Reference proteome</keyword>
<evidence type="ECO:0000313" key="2">
    <source>
        <dbReference type="EMBL" id="KAG2492884.1"/>
    </source>
</evidence>
<dbReference type="EMBL" id="JAEHOE010000041">
    <property type="protein sequence ID" value="KAG2492884.1"/>
    <property type="molecule type" value="Genomic_DNA"/>
</dbReference>
<dbReference type="Proteomes" id="UP000612055">
    <property type="component" value="Unassembled WGS sequence"/>
</dbReference>
<name>A0A835Y041_9CHLO</name>
<dbReference type="AlphaFoldDB" id="A0A835Y041"/>
<protein>
    <submittedName>
        <fullName evidence="2">Uncharacterized protein</fullName>
    </submittedName>
</protein>
<sequence>MGCQESVTKASCPDGCVWKTSDEMYEVIAPTSGPVDPTATQLIRQELYWTFFRVFSFPAADPPKHGGACTAAGLWTADFDALIAKGVRADNGSTSLGNSDFRALYRAVGPDLLGTCPGGRSLLNLHECYAASDNDTACVALAPICEYRWDSPSSGYCAMVEPLVDPNDPFYTAVREADTLCHKTTTSACASTGGTINTGVTPWETLLATLPSYATGTDTGGKPKPTPKRKPSGSPGKKGTAAPPPRRHMRSYPPFRHAPPPKSRKF</sequence>
<evidence type="ECO:0000256" key="1">
    <source>
        <dbReference type="SAM" id="MobiDB-lite"/>
    </source>
</evidence>
<accession>A0A835Y041</accession>
<feature type="compositionally biased region" description="Pro residues" evidence="1">
    <location>
        <begin position="256"/>
        <end position="266"/>
    </location>
</feature>
<reference evidence="2" key="1">
    <citation type="journal article" date="2020" name="bioRxiv">
        <title>Comparative genomics of Chlamydomonas.</title>
        <authorList>
            <person name="Craig R.J."/>
            <person name="Hasan A.R."/>
            <person name="Ness R.W."/>
            <person name="Keightley P.D."/>
        </authorList>
    </citation>
    <scope>NUCLEOTIDE SEQUENCE</scope>
    <source>
        <strain evidence="2">CCAP 11/70</strain>
    </source>
</reference>
<comment type="caution">
    <text evidence="2">The sequence shown here is derived from an EMBL/GenBank/DDBJ whole genome shotgun (WGS) entry which is preliminary data.</text>
</comment>
<gene>
    <name evidence="2" type="ORF">HYH03_008799</name>
</gene>
<evidence type="ECO:0000313" key="3">
    <source>
        <dbReference type="Proteomes" id="UP000612055"/>
    </source>
</evidence>
<feature type="region of interest" description="Disordered" evidence="1">
    <location>
        <begin position="212"/>
        <end position="266"/>
    </location>
</feature>
<proteinExistence type="predicted"/>
<organism evidence="2 3">
    <name type="scientific">Edaphochlamys debaryana</name>
    <dbReference type="NCBI Taxonomy" id="47281"/>
    <lineage>
        <taxon>Eukaryota</taxon>
        <taxon>Viridiplantae</taxon>
        <taxon>Chlorophyta</taxon>
        <taxon>core chlorophytes</taxon>
        <taxon>Chlorophyceae</taxon>
        <taxon>CS clade</taxon>
        <taxon>Chlamydomonadales</taxon>
        <taxon>Chlamydomonadales incertae sedis</taxon>
        <taxon>Edaphochlamys</taxon>
    </lineage>
</organism>